<dbReference type="HAMAP" id="MF_00022">
    <property type="entry name" value="Glu_tRNA_synth_type1"/>
    <property type="match status" value="1"/>
</dbReference>
<keyword evidence="2 8" id="KW-0963">Cytoplasm</keyword>
<dbReference type="InterPro" id="IPR008925">
    <property type="entry name" value="aa_tRNA-synth_I_cd-bd_sf"/>
</dbReference>
<dbReference type="InterPro" id="IPR014729">
    <property type="entry name" value="Rossmann-like_a/b/a_fold"/>
</dbReference>
<dbReference type="InterPro" id="IPR020058">
    <property type="entry name" value="Glu/Gln-tRNA-synth_Ib_cat-dom"/>
</dbReference>
<dbReference type="EMBL" id="BMKS01000004">
    <property type="protein sequence ID" value="GGG30154.1"/>
    <property type="molecule type" value="Genomic_DNA"/>
</dbReference>
<dbReference type="PANTHER" id="PTHR43311:SF2">
    <property type="entry name" value="GLUTAMATE--TRNA LIGASE, MITOCHONDRIAL-RELATED"/>
    <property type="match status" value="1"/>
</dbReference>
<comment type="similarity">
    <text evidence="1 8">Belongs to the class-I aminoacyl-tRNA synthetase family. Glutamate--tRNA ligase type 1 subfamily.</text>
</comment>
<proteinExistence type="inferred from homology"/>
<evidence type="ECO:0000259" key="9">
    <source>
        <dbReference type="Pfam" id="PF00749"/>
    </source>
</evidence>
<keyword evidence="6 8" id="KW-0648">Protein biosynthesis</keyword>
<comment type="catalytic activity">
    <reaction evidence="8">
        <text>tRNA(Glu) + L-glutamate + ATP = L-glutamyl-tRNA(Glu) + AMP + diphosphate</text>
        <dbReference type="Rhea" id="RHEA:23540"/>
        <dbReference type="Rhea" id="RHEA-COMP:9663"/>
        <dbReference type="Rhea" id="RHEA-COMP:9680"/>
        <dbReference type="ChEBI" id="CHEBI:29985"/>
        <dbReference type="ChEBI" id="CHEBI:30616"/>
        <dbReference type="ChEBI" id="CHEBI:33019"/>
        <dbReference type="ChEBI" id="CHEBI:78442"/>
        <dbReference type="ChEBI" id="CHEBI:78520"/>
        <dbReference type="ChEBI" id="CHEBI:456215"/>
        <dbReference type="EC" id="6.1.1.17"/>
    </reaction>
</comment>
<keyword evidence="4 8" id="KW-0547">Nucleotide-binding</keyword>
<keyword evidence="3 8" id="KW-0436">Ligase</keyword>
<dbReference type="PRINTS" id="PR00987">
    <property type="entry name" value="TRNASYNTHGLU"/>
</dbReference>
<dbReference type="Proteomes" id="UP000597507">
    <property type="component" value="Unassembled WGS sequence"/>
</dbReference>
<dbReference type="Pfam" id="PF00749">
    <property type="entry name" value="tRNA-synt_1c"/>
    <property type="match status" value="1"/>
</dbReference>
<gene>
    <name evidence="11" type="primary">gltX2</name>
    <name evidence="8" type="synonym">gltX</name>
    <name evidence="11" type="ORF">GCM10010964_17600</name>
</gene>
<dbReference type="InterPro" id="IPR001412">
    <property type="entry name" value="aa-tRNA-synth_I_CS"/>
</dbReference>
<evidence type="ECO:0000256" key="1">
    <source>
        <dbReference type="ARBA" id="ARBA00007894"/>
    </source>
</evidence>
<reference evidence="11 12" key="1">
    <citation type="journal article" date="2014" name="Int. J. Syst. Evol. Microbiol.">
        <title>Complete genome sequence of Corynebacterium casei LMG S-19264T (=DSM 44701T), isolated from a smear-ripened cheese.</title>
        <authorList>
            <consortium name="US DOE Joint Genome Institute (JGI-PGF)"/>
            <person name="Walter F."/>
            <person name="Albersmeier A."/>
            <person name="Kalinowski J."/>
            <person name="Ruckert C."/>
        </authorList>
    </citation>
    <scope>NUCLEOTIDE SEQUENCE [LARGE SCALE GENOMIC DNA]</scope>
    <source>
        <strain evidence="11 12">CGMCC 1.16330</strain>
    </source>
</reference>
<feature type="binding site" evidence="8">
    <location>
        <position position="244"/>
    </location>
    <ligand>
        <name>ATP</name>
        <dbReference type="ChEBI" id="CHEBI:30616"/>
    </ligand>
</feature>
<keyword evidence="5 8" id="KW-0067">ATP-binding</keyword>
<dbReference type="GO" id="GO:0006424">
    <property type="term" value="P:glutamyl-tRNA aminoacylation"/>
    <property type="evidence" value="ECO:0007669"/>
    <property type="project" value="UniProtKB-UniRule"/>
</dbReference>
<evidence type="ECO:0000256" key="7">
    <source>
        <dbReference type="ARBA" id="ARBA00023146"/>
    </source>
</evidence>
<dbReference type="PROSITE" id="PS00178">
    <property type="entry name" value="AA_TRNA_LIGASE_I"/>
    <property type="match status" value="1"/>
</dbReference>
<dbReference type="InterPro" id="IPR045462">
    <property type="entry name" value="aa-tRNA-synth_I_cd-bd"/>
</dbReference>
<feature type="domain" description="Aminoacyl-tRNA synthetase class I anticodon-binding" evidence="10">
    <location>
        <begin position="370"/>
        <end position="442"/>
    </location>
</feature>
<evidence type="ECO:0000256" key="5">
    <source>
        <dbReference type="ARBA" id="ARBA00022840"/>
    </source>
</evidence>
<feature type="short sequence motif" description="'KMSKS' region" evidence="8">
    <location>
        <begin position="241"/>
        <end position="245"/>
    </location>
</feature>
<sequence length="447" mass="50274">MKLRFAPSPTGYLHVGNARLALVNWLVARRHGGTFLLRLDDTDRERSKPEFAAAIEEDLRWLGLDWDEGPLRQSERLDRYAAAAERLKAAGRLYPCFESEEELRARRERRLREGRPPVYDREALKMTREQYERALARGRSPYWRFLLSARSVAWRDLVLGDRQVRLQTISDPVLIRADGTPLYTFASVVDDLETGITHVVRGEDHVTNTAIQIDLYEALGGDAAALRFAHLPLLTDAEGGPLSKRLGSVSLRQFRRDGIEPAALAGYLAALGTSRDPHPAMPRDLVAEFDLSQVSRSPARFDPQQLLALNRRALREAPFEAVRDRLPEGADERFWLAVRGNLDLLSEARDWWEVVQGTVVPPALEGEGEFLRAALDTLPPEPWDESTWQAWAEALKARTGRSGRALFRPLRLALTAEEHGPDLKTLLPLIGRARAAQRLRIAATAAS</sequence>
<feature type="domain" description="Glutamyl/glutaminyl-tRNA synthetase class Ib catalytic" evidence="9">
    <location>
        <begin position="2"/>
        <end position="306"/>
    </location>
</feature>
<dbReference type="InterPro" id="IPR020751">
    <property type="entry name" value="aa-tRNA-synth_I_codon-bd_sub2"/>
</dbReference>
<dbReference type="SUPFAM" id="SSF52374">
    <property type="entry name" value="Nucleotidylyl transferase"/>
    <property type="match status" value="1"/>
</dbReference>
<name>A0A8J3EC59_9PROT</name>
<comment type="subunit">
    <text evidence="8">Monomer.</text>
</comment>
<dbReference type="SUPFAM" id="SSF48163">
    <property type="entry name" value="An anticodon-binding domain of class I aminoacyl-tRNA synthetases"/>
    <property type="match status" value="1"/>
</dbReference>
<keyword evidence="7 8" id="KW-0030">Aminoacyl-tRNA synthetase</keyword>
<dbReference type="Gene3D" id="3.40.50.620">
    <property type="entry name" value="HUPs"/>
    <property type="match status" value="1"/>
</dbReference>
<dbReference type="GO" id="GO:0005524">
    <property type="term" value="F:ATP binding"/>
    <property type="evidence" value="ECO:0007669"/>
    <property type="project" value="UniProtKB-UniRule"/>
</dbReference>
<comment type="caution">
    <text evidence="11">The sequence shown here is derived from an EMBL/GenBank/DDBJ whole genome shotgun (WGS) entry which is preliminary data.</text>
</comment>
<dbReference type="GO" id="GO:0004818">
    <property type="term" value="F:glutamate-tRNA ligase activity"/>
    <property type="evidence" value="ECO:0007669"/>
    <property type="project" value="UniProtKB-UniRule"/>
</dbReference>
<evidence type="ECO:0000256" key="2">
    <source>
        <dbReference type="ARBA" id="ARBA00022490"/>
    </source>
</evidence>
<accession>A0A8J3EC59</accession>
<evidence type="ECO:0000256" key="3">
    <source>
        <dbReference type="ARBA" id="ARBA00022598"/>
    </source>
</evidence>
<dbReference type="Pfam" id="PF19269">
    <property type="entry name" value="Anticodon_2"/>
    <property type="match status" value="1"/>
</dbReference>
<dbReference type="EC" id="6.1.1.17" evidence="8"/>
<evidence type="ECO:0000313" key="11">
    <source>
        <dbReference type="EMBL" id="GGG30154.1"/>
    </source>
</evidence>
<comment type="subcellular location">
    <subcellularLocation>
        <location evidence="8">Cytoplasm</location>
    </subcellularLocation>
</comment>
<organism evidence="11 12">
    <name type="scientific">Caldovatus sediminis</name>
    <dbReference type="NCBI Taxonomy" id="2041189"/>
    <lineage>
        <taxon>Bacteria</taxon>
        <taxon>Pseudomonadati</taxon>
        <taxon>Pseudomonadota</taxon>
        <taxon>Alphaproteobacteria</taxon>
        <taxon>Acetobacterales</taxon>
        <taxon>Roseomonadaceae</taxon>
        <taxon>Caldovatus</taxon>
    </lineage>
</organism>
<dbReference type="GO" id="GO:0000049">
    <property type="term" value="F:tRNA binding"/>
    <property type="evidence" value="ECO:0007669"/>
    <property type="project" value="InterPro"/>
</dbReference>
<dbReference type="AlphaFoldDB" id="A0A8J3EC59"/>
<keyword evidence="12" id="KW-1185">Reference proteome</keyword>
<evidence type="ECO:0000313" key="12">
    <source>
        <dbReference type="Proteomes" id="UP000597507"/>
    </source>
</evidence>
<evidence type="ECO:0000256" key="6">
    <source>
        <dbReference type="ARBA" id="ARBA00022917"/>
    </source>
</evidence>
<dbReference type="RefSeq" id="WP_188899640.1">
    <property type="nucleotide sequence ID" value="NZ_BMKS01000004.1"/>
</dbReference>
<dbReference type="PANTHER" id="PTHR43311">
    <property type="entry name" value="GLUTAMATE--TRNA LIGASE"/>
    <property type="match status" value="1"/>
</dbReference>
<dbReference type="Gene3D" id="1.10.10.350">
    <property type="match status" value="1"/>
</dbReference>
<dbReference type="InterPro" id="IPR004527">
    <property type="entry name" value="Glu-tRNA-ligase_bac/mito"/>
</dbReference>
<evidence type="ECO:0000256" key="8">
    <source>
        <dbReference type="HAMAP-Rule" id="MF_00022"/>
    </source>
</evidence>
<protein>
    <recommendedName>
        <fullName evidence="8">Glutamate--tRNA ligase</fullName>
        <ecNumber evidence="8">6.1.1.17</ecNumber>
    </recommendedName>
    <alternativeName>
        <fullName evidence="8">Glutamyl-tRNA synthetase</fullName>
        <shortName evidence="8">GluRS</shortName>
    </alternativeName>
</protein>
<dbReference type="InterPro" id="IPR000924">
    <property type="entry name" value="Glu/Gln-tRNA-synth"/>
</dbReference>
<comment type="function">
    <text evidence="8">Catalyzes the attachment of glutamate to tRNA(Glu) in a two-step reaction: glutamate is first activated by ATP to form Glu-AMP and then transferred to the acceptor end of tRNA(Glu).</text>
</comment>
<evidence type="ECO:0000256" key="4">
    <source>
        <dbReference type="ARBA" id="ARBA00022741"/>
    </source>
</evidence>
<comment type="caution">
    <text evidence="8">Lacks conserved residue(s) required for the propagation of feature annotation.</text>
</comment>
<feature type="short sequence motif" description="'HIGH' region" evidence="8">
    <location>
        <begin position="7"/>
        <end position="17"/>
    </location>
</feature>
<evidence type="ECO:0000259" key="10">
    <source>
        <dbReference type="Pfam" id="PF19269"/>
    </source>
</evidence>
<dbReference type="InterPro" id="IPR049940">
    <property type="entry name" value="GluQ/Sye"/>
</dbReference>
<dbReference type="GO" id="GO:0005737">
    <property type="term" value="C:cytoplasm"/>
    <property type="evidence" value="ECO:0007669"/>
    <property type="project" value="UniProtKB-SubCell"/>
</dbReference>
<dbReference type="NCBIfam" id="TIGR00464">
    <property type="entry name" value="gltX_bact"/>
    <property type="match status" value="1"/>
</dbReference>